<feature type="transmembrane region" description="Helical" evidence="11">
    <location>
        <begin position="318"/>
        <end position="336"/>
    </location>
</feature>
<evidence type="ECO:0000313" key="12">
    <source>
        <dbReference type="EMBL" id="MBS2549292.1"/>
    </source>
</evidence>
<name>A0ABS5KTB1_9ACTN</name>
<comment type="caution">
    <text evidence="12">The sequence shown here is derived from an EMBL/GenBank/DDBJ whole genome shotgun (WGS) entry which is preliminary data.</text>
</comment>
<evidence type="ECO:0000256" key="4">
    <source>
        <dbReference type="ARBA" id="ARBA00022676"/>
    </source>
</evidence>
<feature type="transmembrane region" description="Helical" evidence="11">
    <location>
        <begin position="123"/>
        <end position="142"/>
    </location>
</feature>
<dbReference type="Proteomes" id="UP000730482">
    <property type="component" value="Unassembled WGS sequence"/>
</dbReference>
<reference evidence="12 13" key="1">
    <citation type="submission" date="2020-02" db="EMBL/GenBank/DDBJ databases">
        <title>Acidophilic actinobacteria isolated from forest soil.</title>
        <authorList>
            <person name="Golinska P."/>
        </authorList>
    </citation>
    <scope>NUCLEOTIDE SEQUENCE [LARGE SCALE GENOMIC DNA]</scope>
    <source>
        <strain evidence="12 13">NL8</strain>
    </source>
</reference>
<evidence type="ECO:0000256" key="8">
    <source>
        <dbReference type="ARBA" id="ARBA00022989"/>
    </source>
</evidence>
<feature type="compositionally biased region" description="Polar residues" evidence="10">
    <location>
        <begin position="10"/>
        <end position="21"/>
    </location>
</feature>
<keyword evidence="5" id="KW-0808">Transferase</keyword>
<proteinExistence type="predicted"/>
<accession>A0ABS5KTB1</accession>
<dbReference type="Pfam" id="PF04188">
    <property type="entry name" value="Mannosyl_trans2"/>
    <property type="match status" value="1"/>
</dbReference>
<feature type="transmembrane region" description="Helical" evidence="11">
    <location>
        <begin position="215"/>
        <end position="233"/>
    </location>
</feature>
<feature type="transmembrane region" description="Helical" evidence="11">
    <location>
        <begin position="45"/>
        <end position="68"/>
    </location>
</feature>
<evidence type="ECO:0000256" key="9">
    <source>
        <dbReference type="ARBA" id="ARBA00023136"/>
    </source>
</evidence>
<evidence type="ECO:0000256" key="2">
    <source>
        <dbReference type="ARBA" id="ARBA00004687"/>
    </source>
</evidence>
<evidence type="ECO:0000313" key="13">
    <source>
        <dbReference type="Proteomes" id="UP000730482"/>
    </source>
</evidence>
<feature type="transmembrane region" description="Helical" evidence="11">
    <location>
        <begin position="186"/>
        <end position="208"/>
    </location>
</feature>
<organism evidence="12 13">
    <name type="scientific">Catenulispora pinistramenti</name>
    <dbReference type="NCBI Taxonomy" id="2705254"/>
    <lineage>
        <taxon>Bacteria</taxon>
        <taxon>Bacillati</taxon>
        <taxon>Actinomycetota</taxon>
        <taxon>Actinomycetes</taxon>
        <taxon>Catenulisporales</taxon>
        <taxon>Catenulisporaceae</taxon>
        <taxon>Catenulispora</taxon>
    </lineage>
</organism>
<keyword evidence="6 11" id="KW-0812">Transmembrane</keyword>
<dbReference type="RefSeq" id="WP_212010855.1">
    <property type="nucleotide sequence ID" value="NZ_JAAFYZ010000068.1"/>
</dbReference>
<evidence type="ECO:0000256" key="7">
    <source>
        <dbReference type="ARBA" id="ARBA00022824"/>
    </source>
</evidence>
<evidence type="ECO:0008006" key="14">
    <source>
        <dbReference type="Google" id="ProtNLM"/>
    </source>
</evidence>
<feature type="region of interest" description="Disordered" evidence="10">
    <location>
        <begin position="1"/>
        <end position="35"/>
    </location>
</feature>
<evidence type="ECO:0000256" key="6">
    <source>
        <dbReference type="ARBA" id="ARBA00022692"/>
    </source>
</evidence>
<feature type="transmembrane region" description="Helical" evidence="11">
    <location>
        <begin position="253"/>
        <end position="277"/>
    </location>
</feature>
<protein>
    <recommendedName>
        <fullName evidence="14">Glycosyltransferase RgtA/B/C/D-like domain-containing protein</fullName>
    </recommendedName>
</protein>
<keyword evidence="3" id="KW-0337">GPI-anchor biosynthesis</keyword>
<dbReference type="EMBL" id="JAAFYZ010000068">
    <property type="protein sequence ID" value="MBS2549292.1"/>
    <property type="molecule type" value="Genomic_DNA"/>
</dbReference>
<keyword evidence="7" id="KW-0256">Endoplasmic reticulum</keyword>
<keyword evidence="8 11" id="KW-1133">Transmembrane helix</keyword>
<keyword evidence="13" id="KW-1185">Reference proteome</keyword>
<dbReference type="InterPro" id="IPR007315">
    <property type="entry name" value="PIG-V/Gpi18"/>
</dbReference>
<keyword evidence="4" id="KW-0328">Glycosyltransferase</keyword>
<dbReference type="PANTHER" id="PTHR12468">
    <property type="entry name" value="GPI MANNOSYLTRANSFERASE 2"/>
    <property type="match status" value="1"/>
</dbReference>
<evidence type="ECO:0000256" key="11">
    <source>
        <dbReference type="SAM" id="Phobius"/>
    </source>
</evidence>
<feature type="transmembrane region" description="Helical" evidence="11">
    <location>
        <begin position="392"/>
        <end position="410"/>
    </location>
</feature>
<evidence type="ECO:0000256" key="5">
    <source>
        <dbReference type="ARBA" id="ARBA00022679"/>
    </source>
</evidence>
<gene>
    <name evidence="12" type="ORF">KGQ19_20725</name>
</gene>
<comment type="pathway">
    <text evidence="2">Glycolipid biosynthesis; glycosylphosphatidylinositol-anchor biosynthesis.</text>
</comment>
<dbReference type="PANTHER" id="PTHR12468:SF2">
    <property type="entry name" value="GPI MANNOSYLTRANSFERASE 2"/>
    <property type="match status" value="1"/>
</dbReference>
<evidence type="ECO:0000256" key="10">
    <source>
        <dbReference type="SAM" id="MobiDB-lite"/>
    </source>
</evidence>
<keyword evidence="9 11" id="KW-0472">Membrane</keyword>
<feature type="transmembrane region" description="Helical" evidence="11">
    <location>
        <begin position="342"/>
        <end position="359"/>
    </location>
</feature>
<evidence type="ECO:0000256" key="1">
    <source>
        <dbReference type="ARBA" id="ARBA00004477"/>
    </source>
</evidence>
<evidence type="ECO:0000256" key="3">
    <source>
        <dbReference type="ARBA" id="ARBA00022502"/>
    </source>
</evidence>
<feature type="transmembrane region" description="Helical" evidence="11">
    <location>
        <begin position="154"/>
        <end position="174"/>
    </location>
</feature>
<comment type="subcellular location">
    <subcellularLocation>
        <location evidence="1">Endoplasmic reticulum membrane</location>
        <topology evidence="1">Multi-pass membrane protein</topology>
    </subcellularLocation>
</comment>
<sequence length="418" mass="45316">MAAVIKLPGQRSSGDLESVESSAGGVAGHEDPPSWRQRFAPHRRVIAVTLGVYTGLHIVAALAVLWILHSRGESLDKFLHQGWDSGFYLDIAREGYKHSNEYAFFPLFPMLVRGFQAVTGLTFNYAGVLVSVAAGSTAAVGIRYVGARVANARTALILVALWAVVPSAVIQVWAYADALFTALAAWALYALLRRAWLTAGILTFFAGLTRPTASALIIAVCLAALFTILGRGGHESGEAGANREAGVNREARWRPWVGAAIAPLGMLAWILAVGHHFGRLTGYFKMQHDVWSNWFDGGRTTYDNFASLVDGRGDNPPVVFLISCATMVAIPFLLVLAYRQRLPWPLLVYSAAVAVLILGSHRQGFVVPREVMPAFPLLLPLARTLSRSRSRGLIVAMVVVAAMSGWYAWFMPLTYGAP</sequence>